<feature type="compositionally biased region" description="Polar residues" evidence="1">
    <location>
        <begin position="47"/>
        <end position="58"/>
    </location>
</feature>
<evidence type="ECO:0000313" key="2">
    <source>
        <dbReference type="EMBL" id="EKM51121.1"/>
    </source>
</evidence>
<dbReference type="GeneID" id="18909322"/>
<name>K5UN15_PHACS</name>
<dbReference type="Proteomes" id="UP000008370">
    <property type="component" value="Unassembled WGS sequence"/>
</dbReference>
<sequence length="233" mass="25055">MPPTDISTAYVDHLHSYSSPPQSPTPSIRERSLSHSSSTAREDSPLLNKSSPDPNYQVPTAPDETTPLVLSQPVAETGEATALLVQAAPVEDIFGGSHHRFETREAHATHCSCVRGKRISAVALFDEEGRMYGSGDVVGEVAVAPVQGGNGKGREPSHHGHGHGHGHVHAHGSHGHSHGHFHHGMDAWHSTDNEALGVECEEESDEEEVRVGRRRQIVGILVRFIVALKCTLA</sequence>
<dbReference type="RefSeq" id="XP_007400277.1">
    <property type="nucleotide sequence ID" value="XM_007400215.1"/>
</dbReference>
<proteinExistence type="predicted"/>
<dbReference type="EMBL" id="JH930477">
    <property type="protein sequence ID" value="EKM51121.1"/>
    <property type="molecule type" value="Genomic_DNA"/>
</dbReference>
<dbReference type="HOGENOM" id="CLU_1190262_0_0_1"/>
<feature type="region of interest" description="Disordered" evidence="1">
    <location>
        <begin position="1"/>
        <end position="65"/>
    </location>
</feature>
<feature type="region of interest" description="Disordered" evidence="1">
    <location>
        <begin position="148"/>
        <end position="187"/>
    </location>
</feature>
<evidence type="ECO:0000256" key="1">
    <source>
        <dbReference type="SAM" id="MobiDB-lite"/>
    </source>
</evidence>
<dbReference type="AlphaFoldDB" id="K5UN15"/>
<organism evidence="2 3">
    <name type="scientific">Phanerochaete carnosa (strain HHB-10118-sp)</name>
    <name type="common">White-rot fungus</name>
    <name type="synonym">Peniophora carnosa</name>
    <dbReference type="NCBI Taxonomy" id="650164"/>
    <lineage>
        <taxon>Eukaryota</taxon>
        <taxon>Fungi</taxon>
        <taxon>Dikarya</taxon>
        <taxon>Basidiomycota</taxon>
        <taxon>Agaricomycotina</taxon>
        <taxon>Agaricomycetes</taxon>
        <taxon>Polyporales</taxon>
        <taxon>Phanerochaetaceae</taxon>
        <taxon>Phanerochaete</taxon>
    </lineage>
</organism>
<dbReference type="KEGG" id="pco:PHACADRAFT_165745"/>
<reference evidence="2 3" key="1">
    <citation type="journal article" date="2012" name="BMC Genomics">
        <title>Comparative genomics of the white-rot fungi, Phanerochaete carnosa and P. chrysosporium, to elucidate the genetic basis of the distinct wood types they colonize.</title>
        <authorList>
            <person name="Suzuki H."/>
            <person name="MacDonald J."/>
            <person name="Syed K."/>
            <person name="Salamov A."/>
            <person name="Hori C."/>
            <person name="Aerts A."/>
            <person name="Henrissat B."/>
            <person name="Wiebenga A."/>
            <person name="vanKuyk P.A."/>
            <person name="Barry K."/>
            <person name="Lindquist E."/>
            <person name="LaButti K."/>
            <person name="Lapidus A."/>
            <person name="Lucas S."/>
            <person name="Coutinho P."/>
            <person name="Gong Y."/>
            <person name="Samejima M."/>
            <person name="Mahadevan R."/>
            <person name="Abou-Zaid M."/>
            <person name="de Vries R.P."/>
            <person name="Igarashi K."/>
            <person name="Yadav J.S."/>
            <person name="Grigoriev I.V."/>
            <person name="Master E.R."/>
        </authorList>
    </citation>
    <scope>NUCLEOTIDE SEQUENCE [LARGE SCALE GENOMIC DNA]</scope>
    <source>
        <strain evidence="2 3">HHB-10118-sp</strain>
    </source>
</reference>
<feature type="compositionally biased region" description="Basic residues" evidence="1">
    <location>
        <begin position="159"/>
        <end position="182"/>
    </location>
</feature>
<gene>
    <name evidence="2" type="ORF">PHACADRAFT_165745</name>
</gene>
<protein>
    <submittedName>
        <fullName evidence="2">Uncharacterized protein</fullName>
    </submittedName>
</protein>
<keyword evidence="3" id="KW-1185">Reference proteome</keyword>
<dbReference type="InParanoid" id="K5UN15"/>
<evidence type="ECO:0000313" key="3">
    <source>
        <dbReference type="Proteomes" id="UP000008370"/>
    </source>
</evidence>
<dbReference type="STRING" id="650164.K5UN15"/>
<accession>K5UN15</accession>